<dbReference type="PROSITE" id="PS00478">
    <property type="entry name" value="LIM_DOMAIN_1"/>
    <property type="match status" value="2"/>
</dbReference>
<feature type="compositionally biased region" description="Basic and acidic residues" evidence="5">
    <location>
        <begin position="426"/>
        <end position="435"/>
    </location>
</feature>
<keyword evidence="7" id="KW-1185">Reference proteome</keyword>
<accession>A0ABM1BN07</accession>
<name>A0ABM1BN07_LIMPO</name>
<evidence type="ECO:0000256" key="2">
    <source>
        <dbReference type="ARBA" id="ARBA00022833"/>
    </source>
</evidence>
<feature type="region of interest" description="Disordered" evidence="5">
    <location>
        <begin position="161"/>
        <end position="241"/>
    </location>
</feature>
<feature type="compositionally biased region" description="Basic and acidic residues" evidence="5">
    <location>
        <begin position="201"/>
        <end position="214"/>
    </location>
</feature>
<dbReference type="GeneID" id="106469328"/>
<organism evidence="7 8">
    <name type="scientific">Limulus polyphemus</name>
    <name type="common">Atlantic horseshoe crab</name>
    <dbReference type="NCBI Taxonomy" id="6850"/>
    <lineage>
        <taxon>Eukaryota</taxon>
        <taxon>Metazoa</taxon>
        <taxon>Ecdysozoa</taxon>
        <taxon>Arthropoda</taxon>
        <taxon>Chelicerata</taxon>
        <taxon>Merostomata</taxon>
        <taxon>Xiphosura</taxon>
        <taxon>Limulidae</taxon>
        <taxon>Limulus</taxon>
    </lineage>
</organism>
<keyword evidence="3 4" id="KW-0440">LIM domain</keyword>
<sequence>MEVLGDQNMEQNVTLISSENNMEDGEKDSDVTAESVEKSQNMEEAELVGTEIGTAESEREKTTDNSVEVEEGAVEPETTTEKVETSVDLESLSQPEEEDTLCKACGKHIHPMDKIVADETAFHKSCFCCKECGNSLNIDNYISHGRDIYCQHHYEQHYQPKVDSEEKLEDDSKKGEVRNVHNLDERSQFEDIHPGSTEDETPIKRKEGIQDRMTRYQAAMSKDHQNDHQAPSSEKEEQASARINNDEIKQLSNLQGTERSSLMRAAYEQACKESSSVSPTCGESIALGREIKAVSIKEKFEKGVLDQESNEKMEKVRREKEEDLSIVSETRDSVAGARTLFKQYDTVSTKATSLLPGRSSYGEPKRPRELMYGAKTTTAKEVVKCSEPGAKEQVDLEPAELQERFNYFENYKETKPQLKSFPANEEVPRDPKVVRASDVQEEVMGTDTAKRMLDKFKQLESQSAGSSTKPMIKASPLKETAKVPEKQWSSPEPQHNPDIVRCTYKVEDDMTWKADQARNLKAKFEQWDNEVERENKIADDEGLPESDTTKNLRAKFEAIRAESNKTVEKPQPRGKKFAELGLRSGEECDLCGKKLYPMEKMEASGFKFHRNCFRCSHCKSLLRLDNYTINSRKFYCTPHFKQYFKSKGSYEDGFINNDKKEPNENSNASGYTNGNTCDVKQVTMNQEVAV</sequence>
<dbReference type="RefSeq" id="XP_013785271.1">
    <property type="nucleotide sequence ID" value="XM_013929817.2"/>
</dbReference>
<evidence type="ECO:0000313" key="7">
    <source>
        <dbReference type="Proteomes" id="UP000694941"/>
    </source>
</evidence>
<feature type="region of interest" description="Disordered" evidence="5">
    <location>
        <begin position="355"/>
        <end position="375"/>
    </location>
</feature>
<dbReference type="Proteomes" id="UP000694941">
    <property type="component" value="Unplaced"/>
</dbReference>
<feature type="region of interest" description="Disordered" evidence="5">
    <location>
        <begin position="16"/>
        <end position="95"/>
    </location>
</feature>
<dbReference type="PROSITE" id="PS50023">
    <property type="entry name" value="LIM_DOMAIN_2"/>
    <property type="match status" value="2"/>
</dbReference>
<feature type="compositionally biased region" description="Polar residues" evidence="5">
    <location>
        <begin position="459"/>
        <end position="469"/>
    </location>
</feature>
<dbReference type="SUPFAM" id="SSF57716">
    <property type="entry name" value="Glucocorticoid receptor-like (DNA-binding domain)"/>
    <property type="match status" value="4"/>
</dbReference>
<evidence type="ECO:0000256" key="3">
    <source>
        <dbReference type="ARBA" id="ARBA00023038"/>
    </source>
</evidence>
<evidence type="ECO:0000256" key="4">
    <source>
        <dbReference type="PROSITE-ProRule" id="PRU00125"/>
    </source>
</evidence>
<evidence type="ECO:0000259" key="6">
    <source>
        <dbReference type="PROSITE" id="PS50023"/>
    </source>
</evidence>
<proteinExistence type="predicted"/>
<dbReference type="Gene3D" id="2.10.110.10">
    <property type="entry name" value="Cysteine Rich Protein"/>
    <property type="match status" value="2"/>
</dbReference>
<dbReference type="SMART" id="SM00132">
    <property type="entry name" value="LIM"/>
    <property type="match status" value="2"/>
</dbReference>
<feature type="region of interest" description="Disordered" evidence="5">
    <location>
        <begin position="416"/>
        <end position="445"/>
    </location>
</feature>
<feature type="domain" description="LIM zinc-binding" evidence="6">
    <location>
        <begin position="586"/>
        <end position="646"/>
    </location>
</feature>
<dbReference type="CDD" id="cd09358">
    <property type="entry name" value="LIM_Mical_like"/>
    <property type="match status" value="2"/>
</dbReference>
<feature type="compositionally biased region" description="Basic and acidic residues" evidence="5">
    <location>
        <begin position="221"/>
        <end position="241"/>
    </location>
</feature>
<feature type="compositionally biased region" description="Basic and acidic residues" evidence="5">
    <location>
        <begin position="161"/>
        <end position="193"/>
    </location>
</feature>
<dbReference type="PANTHER" id="PTHR24206">
    <property type="entry name" value="OS06G0237300 PROTEIN"/>
    <property type="match status" value="1"/>
</dbReference>
<reference evidence="8" key="1">
    <citation type="submission" date="2025-08" db="UniProtKB">
        <authorList>
            <consortium name="RefSeq"/>
        </authorList>
    </citation>
    <scope>IDENTIFICATION</scope>
    <source>
        <tissue evidence="8">Muscle</tissue>
    </source>
</reference>
<gene>
    <name evidence="8" type="primary">LOC106469328</name>
</gene>
<evidence type="ECO:0000256" key="1">
    <source>
        <dbReference type="ARBA" id="ARBA00022723"/>
    </source>
</evidence>
<feature type="region of interest" description="Disordered" evidence="5">
    <location>
        <begin position="459"/>
        <end position="496"/>
    </location>
</feature>
<evidence type="ECO:0000313" key="8">
    <source>
        <dbReference type="RefSeq" id="XP_013785271.1"/>
    </source>
</evidence>
<dbReference type="InterPro" id="IPR001781">
    <property type="entry name" value="Znf_LIM"/>
</dbReference>
<protein>
    <submittedName>
        <fullName evidence="8">F-actin-methionine sulfoxide oxidase mical1-like</fullName>
    </submittedName>
</protein>
<keyword evidence="2 4" id="KW-0862">Zinc</keyword>
<keyword evidence="1 4" id="KW-0479">Metal-binding</keyword>
<dbReference type="Pfam" id="PF00412">
    <property type="entry name" value="LIM"/>
    <property type="match status" value="2"/>
</dbReference>
<evidence type="ECO:0000256" key="5">
    <source>
        <dbReference type="SAM" id="MobiDB-lite"/>
    </source>
</evidence>
<feature type="region of interest" description="Disordered" evidence="5">
    <location>
        <begin position="655"/>
        <end position="674"/>
    </location>
</feature>
<feature type="compositionally biased region" description="Polar residues" evidence="5">
    <location>
        <begin position="664"/>
        <end position="674"/>
    </location>
</feature>
<feature type="domain" description="LIM zinc-binding" evidence="6">
    <location>
        <begin position="100"/>
        <end position="160"/>
    </location>
</feature>